<gene>
    <name evidence="2" type="ORF">S03H2_64218</name>
</gene>
<organism evidence="2">
    <name type="scientific">marine sediment metagenome</name>
    <dbReference type="NCBI Taxonomy" id="412755"/>
    <lineage>
        <taxon>unclassified sequences</taxon>
        <taxon>metagenomes</taxon>
        <taxon>ecological metagenomes</taxon>
    </lineage>
</organism>
<dbReference type="InterPro" id="IPR029767">
    <property type="entry name" value="WecB-like"/>
</dbReference>
<dbReference type="Gene3D" id="3.40.50.2000">
    <property type="entry name" value="Glycogen Phosphorylase B"/>
    <property type="match status" value="1"/>
</dbReference>
<name>X1K5H9_9ZZZZ</name>
<dbReference type="InterPro" id="IPR003331">
    <property type="entry name" value="UDP_GlcNAc_Epimerase_2_dom"/>
</dbReference>
<feature type="non-terminal residue" evidence="2">
    <location>
        <position position="1"/>
    </location>
</feature>
<accession>X1K5H9</accession>
<dbReference type="Pfam" id="PF02350">
    <property type="entry name" value="Epimerase_2"/>
    <property type="match status" value="1"/>
</dbReference>
<proteinExistence type="predicted"/>
<evidence type="ECO:0000313" key="2">
    <source>
        <dbReference type="EMBL" id="GAH77323.1"/>
    </source>
</evidence>
<comment type="caution">
    <text evidence="2">The sequence shown here is derived from an EMBL/GenBank/DDBJ whole genome shotgun (WGS) entry which is preliminary data.</text>
</comment>
<dbReference type="EMBL" id="BARU01041692">
    <property type="protein sequence ID" value="GAH77323.1"/>
    <property type="molecule type" value="Genomic_DNA"/>
</dbReference>
<sequence>KILSIIGARPQFIKAATVSRRIRGEGIKEILVHTGQHYDFNMSDIFFQELNLPQPDYHLGVGSGSHGEQTGKMLLEIEKVLLQQKPDVALVYGELF</sequence>
<protein>
    <recommendedName>
        <fullName evidence="1">UDP-N-acetylglucosamine 2-epimerase domain-containing protein</fullName>
    </recommendedName>
</protein>
<reference evidence="2" key="1">
    <citation type="journal article" date="2014" name="Front. Microbiol.">
        <title>High frequency of phylogenetically diverse reductive dehalogenase-homologous genes in deep subseafloor sedimentary metagenomes.</title>
        <authorList>
            <person name="Kawai M."/>
            <person name="Futagami T."/>
            <person name="Toyoda A."/>
            <person name="Takaki Y."/>
            <person name="Nishi S."/>
            <person name="Hori S."/>
            <person name="Arai W."/>
            <person name="Tsubouchi T."/>
            <person name="Morono Y."/>
            <person name="Uchiyama I."/>
            <person name="Ito T."/>
            <person name="Fujiyama A."/>
            <person name="Inagaki F."/>
            <person name="Takami H."/>
        </authorList>
    </citation>
    <scope>NUCLEOTIDE SEQUENCE</scope>
    <source>
        <strain evidence="2">Expedition CK06-06</strain>
    </source>
</reference>
<dbReference type="PANTHER" id="PTHR43174">
    <property type="entry name" value="UDP-N-ACETYLGLUCOSAMINE 2-EPIMERASE"/>
    <property type="match status" value="1"/>
</dbReference>
<dbReference type="AlphaFoldDB" id="X1K5H9"/>
<dbReference type="PANTHER" id="PTHR43174:SF1">
    <property type="entry name" value="UDP-N-ACETYLGLUCOSAMINE 2-EPIMERASE"/>
    <property type="match status" value="1"/>
</dbReference>
<dbReference type="SUPFAM" id="SSF53756">
    <property type="entry name" value="UDP-Glycosyltransferase/glycogen phosphorylase"/>
    <property type="match status" value="1"/>
</dbReference>
<evidence type="ECO:0000259" key="1">
    <source>
        <dbReference type="Pfam" id="PF02350"/>
    </source>
</evidence>
<feature type="domain" description="UDP-N-acetylglucosamine 2-epimerase" evidence="1">
    <location>
        <begin position="25"/>
        <end position="93"/>
    </location>
</feature>